<evidence type="ECO:0000256" key="2">
    <source>
        <dbReference type="ARBA" id="ARBA00023242"/>
    </source>
</evidence>
<reference evidence="4 5" key="1">
    <citation type="journal article" date="2014" name="Agronomy (Basel)">
        <title>A Draft Genome Sequence for Ensete ventricosum, the Drought-Tolerant Tree Against Hunger.</title>
        <authorList>
            <person name="Harrison J."/>
            <person name="Moore K.A."/>
            <person name="Paszkiewicz K."/>
            <person name="Jones T."/>
            <person name="Grant M."/>
            <person name="Ambacheew D."/>
            <person name="Muzemil S."/>
            <person name="Studholme D.J."/>
        </authorList>
    </citation>
    <scope>NUCLEOTIDE SEQUENCE [LARGE SCALE GENOMIC DNA]</scope>
</reference>
<sequence length="249" mass="27227">MLQHVLYIQTKKVEALHFYTVTGEPVGSSNCLKPSHPFTEMDPSWELMSLLEELNGYAIEIPGVDESDLFHQAELCVPFPDHLSGSLPAICLTPTAQPQAVACRAAGQSRGDREMKDIEAPDASSEHSSVPPPATRATEVKMKSNNNVRSAKISGNEKRPRGDSKKAEKPKEVVLVRARRGQATDSHSLAERFLSMKLSAASSFYGCCFDMETIAAPQVMYACTEAVKFARTVLMSAFGSHNASYDKEC</sequence>
<protein>
    <submittedName>
        <fullName evidence="4">Uncharacterized protein</fullName>
    </submittedName>
</protein>
<dbReference type="PANTHER" id="PTHR12565">
    <property type="entry name" value="STEROL REGULATORY ELEMENT-BINDING PROTEIN"/>
    <property type="match status" value="1"/>
</dbReference>
<feature type="region of interest" description="Disordered" evidence="3">
    <location>
        <begin position="120"/>
        <end position="171"/>
    </location>
</feature>
<dbReference type="PANTHER" id="PTHR12565:SF184">
    <property type="entry name" value="BHLH TRANSCRIPTION FACTOR"/>
    <property type="match status" value="1"/>
</dbReference>
<organism evidence="4 5">
    <name type="scientific">Ensete ventricosum</name>
    <name type="common">Abyssinian banana</name>
    <name type="synonym">Musa ensete</name>
    <dbReference type="NCBI Taxonomy" id="4639"/>
    <lineage>
        <taxon>Eukaryota</taxon>
        <taxon>Viridiplantae</taxon>
        <taxon>Streptophyta</taxon>
        <taxon>Embryophyta</taxon>
        <taxon>Tracheophyta</taxon>
        <taxon>Spermatophyta</taxon>
        <taxon>Magnoliopsida</taxon>
        <taxon>Liliopsida</taxon>
        <taxon>Zingiberales</taxon>
        <taxon>Musaceae</taxon>
        <taxon>Ensete</taxon>
    </lineage>
</organism>
<dbReference type="GO" id="GO:0005634">
    <property type="term" value="C:nucleus"/>
    <property type="evidence" value="ECO:0007669"/>
    <property type="project" value="UniProtKB-SubCell"/>
</dbReference>
<dbReference type="InterPro" id="IPR024097">
    <property type="entry name" value="bHLH_ZIP_TF"/>
</dbReference>
<gene>
    <name evidence="4" type="ORF">B296_00045425</name>
</gene>
<comment type="caution">
    <text evidence="4">The sequence shown here is derived from an EMBL/GenBank/DDBJ whole genome shotgun (WGS) entry which is preliminary data.</text>
</comment>
<dbReference type="EMBL" id="AMZH03012392">
    <property type="protein sequence ID" value="RRT51108.1"/>
    <property type="molecule type" value="Genomic_DNA"/>
</dbReference>
<dbReference type="Proteomes" id="UP000287651">
    <property type="component" value="Unassembled WGS sequence"/>
</dbReference>
<evidence type="ECO:0000256" key="3">
    <source>
        <dbReference type="SAM" id="MobiDB-lite"/>
    </source>
</evidence>
<feature type="compositionally biased region" description="Basic and acidic residues" evidence="3">
    <location>
        <begin position="155"/>
        <end position="171"/>
    </location>
</feature>
<proteinExistence type="predicted"/>
<dbReference type="GO" id="GO:0003700">
    <property type="term" value="F:DNA-binding transcription factor activity"/>
    <property type="evidence" value="ECO:0007669"/>
    <property type="project" value="TreeGrafter"/>
</dbReference>
<comment type="subcellular location">
    <subcellularLocation>
        <location evidence="1">Nucleus</location>
    </subcellularLocation>
</comment>
<evidence type="ECO:0000313" key="4">
    <source>
        <dbReference type="EMBL" id="RRT51108.1"/>
    </source>
</evidence>
<name>A0A426YH98_ENSVE</name>
<dbReference type="AlphaFoldDB" id="A0A426YH98"/>
<keyword evidence="2" id="KW-0539">Nucleus</keyword>
<evidence type="ECO:0000256" key="1">
    <source>
        <dbReference type="ARBA" id="ARBA00004123"/>
    </source>
</evidence>
<evidence type="ECO:0000313" key="5">
    <source>
        <dbReference type="Proteomes" id="UP000287651"/>
    </source>
</evidence>
<accession>A0A426YH98</accession>